<comment type="subcellular location">
    <subcellularLocation>
        <location evidence="1">Virion</location>
    </subcellularLocation>
</comment>
<sequence>MMTGHVQGSGAVAPEVKAVPETVTAALDEFMEAFEAFKDVNDRRLGEIEQKLTADVVTRDKVDRINRAMDDQKRVLDQLALKKARPPLGGRSGYGQSAELSPEAMEHKAGFDAYIRRGEDSGLRELEAKAFSVGVGADGGYLVPPETDTEIGRRVSVVSPMRALSTVRTVSTSVLKKPFSTTGLTTGWVAETAARPQTNTPLLAELAFPTMELYAMPAATQALLEDAAVDMEAWIAGEVDIVFAEQEGDAFVRGDGVNKPKGFLAYTAVADASWAWGSLGYIATGVAGGWKATNPSDTLIEVIYALKAGHRQNGTFMMNRKVQADIRKFKDVDGNYLWRPPASAGQAASLMGFPIAEAEEMPDIAASSTSLAFGDFRSGYLVVDRAGVRILRDPYSAKPYVLFYTTKRVGGGVQNFEAIKLVRFAVS</sequence>
<evidence type="ECO:0000256" key="1">
    <source>
        <dbReference type="ARBA" id="ARBA00004328"/>
    </source>
</evidence>
<organism evidence="3 4">
    <name type="scientific">Rhizobium soli</name>
    <dbReference type="NCBI Taxonomy" id="424798"/>
    <lineage>
        <taxon>Bacteria</taxon>
        <taxon>Pseudomonadati</taxon>
        <taxon>Pseudomonadota</taxon>
        <taxon>Alphaproteobacteria</taxon>
        <taxon>Hyphomicrobiales</taxon>
        <taxon>Rhizobiaceae</taxon>
        <taxon>Rhizobium/Agrobacterium group</taxon>
        <taxon>Rhizobium</taxon>
    </lineage>
</organism>
<comment type="caution">
    <text evidence="3">The sequence shown here is derived from an EMBL/GenBank/DDBJ whole genome shotgun (WGS) entry which is preliminary data.</text>
</comment>
<evidence type="ECO:0000313" key="3">
    <source>
        <dbReference type="EMBL" id="MBB6509072.1"/>
    </source>
</evidence>
<dbReference type="InterPro" id="IPR024455">
    <property type="entry name" value="Phage_capsid"/>
</dbReference>
<dbReference type="AlphaFoldDB" id="A0A7X0MRN6"/>
<dbReference type="InterPro" id="IPR054612">
    <property type="entry name" value="Phage_capsid-like_C"/>
</dbReference>
<reference evidence="3 4" key="1">
    <citation type="submission" date="2020-08" db="EMBL/GenBank/DDBJ databases">
        <title>The Agave Microbiome: Exploring the role of microbial communities in plant adaptations to desert environments.</title>
        <authorList>
            <person name="Partida-Martinez L.P."/>
        </authorList>
    </citation>
    <scope>NUCLEOTIDE SEQUENCE [LARGE SCALE GENOMIC DNA]</scope>
    <source>
        <strain evidence="3 4">AS3.12</strain>
    </source>
</reference>
<evidence type="ECO:0000259" key="2">
    <source>
        <dbReference type="Pfam" id="PF05065"/>
    </source>
</evidence>
<gene>
    <name evidence="3" type="ORF">F4695_002429</name>
</gene>
<dbReference type="SUPFAM" id="SSF56563">
    <property type="entry name" value="Major capsid protein gp5"/>
    <property type="match status" value="1"/>
</dbReference>
<dbReference type="NCBIfam" id="TIGR01554">
    <property type="entry name" value="major_cap_HK97"/>
    <property type="match status" value="1"/>
</dbReference>
<evidence type="ECO:0000313" key="4">
    <source>
        <dbReference type="Proteomes" id="UP000585437"/>
    </source>
</evidence>
<feature type="domain" description="Phage capsid-like C-terminal" evidence="2">
    <location>
        <begin position="139"/>
        <end position="424"/>
    </location>
</feature>
<keyword evidence="4" id="KW-1185">Reference proteome</keyword>
<dbReference type="Pfam" id="PF05065">
    <property type="entry name" value="Phage_capsid"/>
    <property type="match status" value="1"/>
</dbReference>
<dbReference type="RefSeq" id="WP_184654791.1">
    <property type="nucleotide sequence ID" value="NZ_JACHBU010000004.1"/>
</dbReference>
<proteinExistence type="predicted"/>
<dbReference type="EMBL" id="JACHBU010000004">
    <property type="protein sequence ID" value="MBB6509072.1"/>
    <property type="molecule type" value="Genomic_DNA"/>
</dbReference>
<dbReference type="Gene3D" id="3.30.2320.10">
    <property type="entry name" value="hypothetical protein PF0899 domain"/>
    <property type="match status" value="1"/>
</dbReference>
<accession>A0A7X0MRN6</accession>
<protein>
    <submittedName>
        <fullName evidence="3">HK97 family phage major capsid protein</fullName>
    </submittedName>
</protein>
<dbReference type="Proteomes" id="UP000585437">
    <property type="component" value="Unassembled WGS sequence"/>
</dbReference>
<dbReference type="Gene3D" id="3.30.2400.10">
    <property type="entry name" value="Major capsid protein gp5"/>
    <property type="match status" value="1"/>
</dbReference>
<name>A0A7X0MRN6_9HYPH</name>